<accession>A0A2T0ZX52</accession>
<dbReference type="InterPro" id="IPR023606">
    <property type="entry name" value="CoA-Trfase_III_dom_1_sf"/>
</dbReference>
<evidence type="ECO:0000313" key="2">
    <source>
        <dbReference type="EMBL" id="PRZ40854.1"/>
    </source>
</evidence>
<proteinExistence type="predicted"/>
<dbReference type="AlphaFoldDB" id="A0A2T0ZX52"/>
<gene>
    <name evidence="2" type="ORF">CLV47_11319</name>
</gene>
<dbReference type="Pfam" id="PF02515">
    <property type="entry name" value="CoA_transf_3"/>
    <property type="match status" value="1"/>
</dbReference>
<dbReference type="InterPro" id="IPR044855">
    <property type="entry name" value="CoA-Trfase_III_dom3_sf"/>
</dbReference>
<reference evidence="2 3" key="1">
    <citation type="submission" date="2018-03" db="EMBL/GenBank/DDBJ databases">
        <title>Genomic Encyclopedia of Archaeal and Bacterial Type Strains, Phase II (KMG-II): from individual species to whole genera.</title>
        <authorList>
            <person name="Goeker M."/>
        </authorList>
    </citation>
    <scope>NUCLEOTIDE SEQUENCE [LARGE SCALE GENOMIC DNA]</scope>
    <source>
        <strain evidence="2 3">DSM 100065</strain>
    </source>
</reference>
<dbReference type="InterPro" id="IPR050483">
    <property type="entry name" value="CoA-transferase_III_domain"/>
</dbReference>
<dbReference type="Proteomes" id="UP000237752">
    <property type="component" value="Unassembled WGS sequence"/>
</dbReference>
<evidence type="ECO:0000313" key="3">
    <source>
        <dbReference type="Proteomes" id="UP000237752"/>
    </source>
</evidence>
<dbReference type="Gene3D" id="3.30.1540.10">
    <property type="entry name" value="formyl-coa transferase, domain 3"/>
    <property type="match status" value="1"/>
</dbReference>
<name>A0A2T0ZX52_9ACTN</name>
<keyword evidence="1 2" id="KW-0808">Transferase</keyword>
<organism evidence="2 3">
    <name type="scientific">Antricoccus suffuscus</name>
    <dbReference type="NCBI Taxonomy" id="1629062"/>
    <lineage>
        <taxon>Bacteria</taxon>
        <taxon>Bacillati</taxon>
        <taxon>Actinomycetota</taxon>
        <taxon>Actinomycetes</taxon>
        <taxon>Geodermatophilales</taxon>
        <taxon>Antricoccaceae</taxon>
        <taxon>Antricoccus</taxon>
    </lineage>
</organism>
<dbReference type="EMBL" id="PVUE01000013">
    <property type="protein sequence ID" value="PRZ40854.1"/>
    <property type="molecule type" value="Genomic_DNA"/>
</dbReference>
<sequence length="419" mass="44602">MIKRMSPDKLPLTGVRIMDMTHVWSGPMATRVLAGLGAEVIKLESPNKPDALRGNKTDVALRYPNLTPGEDSINRNAWYNTQNVDKKGVVVDLKTAEGMDIARQLVATSDVVIANYRPGVLDRMGLGFDELKVINPKIVLVEMPGYTADSPQAAAPAFGAQFDAQSGAATLTGGQDGPLLTGYAIGDPAAGLMAGNAVVTALLRRNRTGAPGHIVLAQSEAMMPLLGEYYLAESVGESIREEINADRRFVPHGLYRTGDGGWLAIAATSDAQWRKLREVLVDVDANLAGIETLREREGAARQIDDALRTYAAAIADAAAGAQDLQTLGVPAAPMQGAKAICADPQLAHSAYFKELQLESVGTHSYPGLPICIDGERIGTRTPAPRFKEDTAAVMTKVVGLSDQQIIDLGRRGVLGLLDQ</sequence>
<dbReference type="PANTHER" id="PTHR48207">
    <property type="entry name" value="SUCCINATE--HYDROXYMETHYLGLUTARATE COA-TRANSFERASE"/>
    <property type="match status" value="1"/>
</dbReference>
<protein>
    <submittedName>
        <fullName evidence="2">Crotonobetainyl-CoA:carnitine CoA-transferase CaiB-like acyl-CoA transferase</fullName>
    </submittedName>
</protein>
<dbReference type="RefSeq" id="WP_146135394.1">
    <property type="nucleotide sequence ID" value="NZ_PVUE01000013.1"/>
</dbReference>
<dbReference type="PANTHER" id="PTHR48207:SF3">
    <property type="entry name" value="SUCCINATE--HYDROXYMETHYLGLUTARATE COA-TRANSFERASE"/>
    <property type="match status" value="1"/>
</dbReference>
<comment type="caution">
    <text evidence="2">The sequence shown here is derived from an EMBL/GenBank/DDBJ whole genome shotgun (WGS) entry which is preliminary data.</text>
</comment>
<dbReference type="Gene3D" id="3.40.50.10540">
    <property type="entry name" value="Crotonobetainyl-coa:carnitine coa-transferase, domain 1"/>
    <property type="match status" value="1"/>
</dbReference>
<dbReference type="InterPro" id="IPR003673">
    <property type="entry name" value="CoA-Trfase_fam_III"/>
</dbReference>
<keyword evidence="3" id="KW-1185">Reference proteome</keyword>
<dbReference type="GO" id="GO:0008410">
    <property type="term" value="F:CoA-transferase activity"/>
    <property type="evidence" value="ECO:0007669"/>
    <property type="project" value="TreeGrafter"/>
</dbReference>
<dbReference type="SUPFAM" id="SSF89796">
    <property type="entry name" value="CoA-transferase family III (CaiB/BaiF)"/>
    <property type="match status" value="1"/>
</dbReference>
<dbReference type="OrthoDB" id="3561197at2"/>
<evidence type="ECO:0000256" key="1">
    <source>
        <dbReference type="ARBA" id="ARBA00022679"/>
    </source>
</evidence>